<reference evidence="6" key="1">
    <citation type="submission" date="2016-06" db="UniProtKB">
        <authorList>
            <consortium name="WormBaseParasite"/>
        </authorList>
    </citation>
    <scope>IDENTIFICATION</scope>
</reference>
<gene>
    <name evidence="4" type="ORF">GPUH_LOCUS16464</name>
</gene>
<dbReference type="InterPro" id="IPR017945">
    <property type="entry name" value="DHBP_synth_RibB-like_a/b_dom"/>
</dbReference>
<evidence type="ECO:0000313" key="4">
    <source>
        <dbReference type="EMBL" id="VDN27945.1"/>
    </source>
</evidence>
<feature type="compositionally biased region" description="Basic and acidic residues" evidence="2">
    <location>
        <begin position="85"/>
        <end position="109"/>
    </location>
</feature>
<dbReference type="WBParaSite" id="GPUH_0001648701-mRNA-1">
    <property type="protein sequence ID" value="GPUH_0001648701-mRNA-1"/>
    <property type="gene ID" value="GPUH_0001648701"/>
</dbReference>
<dbReference type="Gene3D" id="3.90.870.10">
    <property type="entry name" value="DHBP synthase"/>
    <property type="match status" value="1"/>
</dbReference>
<sequence>MAWTWYFFSLQHTDLGPADWRLEDMLDGQSVFNAQSIQNAQMRIANDASLSAAQIARARELLQELLFTITVKPEHMPLNGGAEMPEARRMGSGGDGHRFGTEDEKRPNFTDRWTSEYPPSEILPPYSPIHQQAMGPVPARERDFPRTQNPPATSPWPTDSSAAAGYHPQREPVEPEKGRPDISLDAGKREMETRPRHFDGRGMAGRGEIGRPFGEIAISRCMQVFEAGGLVVVPTDTLYGVVTTIANSDKLYKLKRRSRLKPLGLFVSNMREIQRFVNLLNFVFVESGPNAP</sequence>
<evidence type="ECO:0000256" key="2">
    <source>
        <dbReference type="SAM" id="MobiDB-lite"/>
    </source>
</evidence>
<dbReference type="InterPro" id="IPR006070">
    <property type="entry name" value="Sua5-like_dom"/>
</dbReference>
<feature type="domain" description="YrdC-like" evidence="3">
    <location>
        <begin position="215"/>
        <end position="292"/>
    </location>
</feature>
<dbReference type="EMBL" id="UYRT01083790">
    <property type="protein sequence ID" value="VDN27945.1"/>
    <property type="molecule type" value="Genomic_DNA"/>
</dbReference>
<dbReference type="Proteomes" id="UP000271098">
    <property type="component" value="Unassembled WGS sequence"/>
</dbReference>
<proteinExistence type="predicted"/>
<dbReference type="GO" id="GO:0003725">
    <property type="term" value="F:double-stranded RNA binding"/>
    <property type="evidence" value="ECO:0007669"/>
    <property type="project" value="InterPro"/>
</dbReference>
<evidence type="ECO:0000313" key="6">
    <source>
        <dbReference type="WBParaSite" id="GPUH_0001648701-mRNA-1"/>
    </source>
</evidence>
<feature type="compositionally biased region" description="Basic and acidic residues" evidence="2">
    <location>
        <begin position="168"/>
        <end position="190"/>
    </location>
</feature>
<dbReference type="OrthoDB" id="3648309at2759"/>
<keyword evidence="5" id="KW-1185">Reference proteome</keyword>
<dbReference type="PROSITE" id="PS51163">
    <property type="entry name" value="YRDC"/>
    <property type="match status" value="1"/>
</dbReference>
<organism evidence="6">
    <name type="scientific">Gongylonema pulchrum</name>
    <dbReference type="NCBI Taxonomy" id="637853"/>
    <lineage>
        <taxon>Eukaryota</taxon>
        <taxon>Metazoa</taxon>
        <taxon>Ecdysozoa</taxon>
        <taxon>Nematoda</taxon>
        <taxon>Chromadorea</taxon>
        <taxon>Rhabditida</taxon>
        <taxon>Spirurina</taxon>
        <taxon>Spiruromorpha</taxon>
        <taxon>Spiruroidea</taxon>
        <taxon>Gongylonematidae</taxon>
        <taxon>Gongylonema</taxon>
    </lineage>
</organism>
<reference evidence="4 5" key="2">
    <citation type="submission" date="2018-11" db="EMBL/GenBank/DDBJ databases">
        <authorList>
            <consortium name="Pathogen Informatics"/>
        </authorList>
    </citation>
    <scope>NUCLEOTIDE SEQUENCE [LARGE SCALE GENOMIC DNA]</scope>
</reference>
<evidence type="ECO:0000256" key="1">
    <source>
        <dbReference type="ARBA" id="ARBA00015492"/>
    </source>
</evidence>
<feature type="region of interest" description="Disordered" evidence="2">
    <location>
        <begin position="84"/>
        <end position="190"/>
    </location>
</feature>
<evidence type="ECO:0000259" key="3">
    <source>
        <dbReference type="PROSITE" id="PS51163"/>
    </source>
</evidence>
<name>A0A183E674_9BILA</name>
<dbReference type="Pfam" id="PF01300">
    <property type="entry name" value="Sua5_yciO_yrdC"/>
    <property type="match status" value="1"/>
</dbReference>
<dbReference type="AlphaFoldDB" id="A0A183E674"/>
<protein>
    <recommendedName>
        <fullName evidence="1">Threonylcarbamoyl-AMP synthase</fullName>
    </recommendedName>
</protein>
<feature type="compositionally biased region" description="Polar residues" evidence="2">
    <location>
        <begin position="146"/>
        <end position="161"/>
    </location>
</feature>
<accession>A0A183E674</accession>
<dbReference type="SUPFAM" id="SSF55821">
    <property type="entry name" value="YrdC/RibB"/>
    <property type="match status" value="1"/>
</dbReference>
<evidence type="ECO:0000313" key="5">
    <source>
        <dbReference type="Proteomes" id="UP000271098"/>
    </source>
</evidence>